<dbReference type="Pfam" id="PF00732">
    <property type="entry name" value="GMC_oxred_N"/>
    <property type="match status" value="1"/>
</dbReference>
<feature type="domain" description="Glucose-methanol-choline oxidoreductase N-terminal" evidence="6">
    <location>
        <begin position="85"/>
        <end position="108"/>
    </location>
</feature>
<dbReference type="AlphaFoldDB" id="A0A8G2BLE0"/>
<dbReference type="Gene3D" id="3.50.50.60">
    <property type="entry name" value="FAD/NAD(P)-binding domain"/>
    <property type="match status" value="1"/>
</dbReference>
<evidence type="ECO:0000256" key="3">
    <source>
        <dbReference type="ARBA" id="ARBA00022630"/>
    </source>
</evidence>
<evidence type="ECO:0000259" key="6">
    <source>
        <dbReference type="PROSITE" id="PS00623"/>
    </source>
</evidence>
<keyword evidence="3 5" id="KW-0285">Flavoprotein</keyword>
<dbReference type="InterPro" id="IPR007867">
    <property type="entry name" value="GMC_OxRtase_C"/>
</dbReference>
<dbReference type="EMBL" id="FNBW01000009">
    <property type="protein sequence ID" value="SDG03888.1"/>
    <property type="molecule type" value="Genomic_DNA"/>
</dbReference>
<evidence type="ECO:0000256" key="1">
    <source>
        <dbReference type="ARBA" id="ARBA00001974"/>
    </source>
</evidence>
<dbReference type="PIRSF" id="PIRSF000137">
    <property type="entry name" value="Alcohol_oxidase"/>
    <property type="match status" value="1"/>
</dbReference>
<feature type="domain" description="Glucose-methanol-choline oxidoreductase N-terminal" evidence="7">
    <location>
        <begin position="257"/>
        <end position="271"/>
    </location>
</feature>
<dbReference type="PANTHER" id="PTHR11552:SF147">
    <property type="entry name" value="CHOLINE DEHYDROGENASE, MITOCHONDRIAL"/>
    <property type="match status" value="1"/>
</dbReference>
<dbReference type="InterPro" id="IPR012132">
    <property type="entry name" value="GMC_OxRdtase"/>
</dbReference>
<keyword evidence="4 5" id="KW-0274">FAD</keyword>
<dbReference type="PROSITE" id="PS00623">
    <property type="entry name" value="GMC_OXRED_1"/>
    <property type="match status" value="1"/>
</dbReference>
<dbReference type="PROSITE" id="PS00624">
    <property type="entry name" value="GMC_OXRED_2"/>
    <property type="match status" value="1"/>
</dbReference>
<keyword evidence="9" id="KW-1185">Reference proteome</keyword>
<sequence>MTASSTPWDYIIVGAGSAGCVLANRLSADPANRVLLLEAGRKDDSPYIGVPVGFYKLLTSKDYNWGFWTEPEEGTGNRAIATPRGKTLGGSSSINGLLYVRGQPLDYDTWAQFGNRGWSYESVLPYFRKSETFVDGGDDSRGIDGPLSVTTTTEKHPLLDAWIDAAEQAGFPRNPDYNDGDQEGFGYYQLTMRRGKRASTARAFLHPVMSRPNLTVETDAFTTGLILEGRRAVGIRYSVNGQPREARASGEVILSAGAVQSPQLLELSGIGQGDLLSRHGIAVVHDLPGVGENYRDHYGTRMRWRVTQPITLNQLTRGLPFVRELARYALFGEGILTYGAGAVHGFVKSRPDMETPDVQFHLAHASYADAATRKLEKEPGMTLAVCQLRPESQGMIHIKSPDPATPPAITGRFLTNPVDVDAIVEGMKIGRRIAGAAALDPYRGQEMTPGPDCLADADFERYARETGQTLYHIAGTAKMGPASDRMAVVDDRLRVHGMEGLRVIDASIMPTLVSGNTNAAAIMIAEKGAEMVLQDARARAAA</sequence>
<reference evidence="8 9" key="1">
    <citation type="submission" date="2016-10" db="EMBL/GenBank/DDBJ databases">
        <authorList>
            <person name="Varghese N."/>
            <person name="Submissions S."/>
        </authorList>
    </citation>
    <scope>NUCLEOTIDE SEQUENCE [LARGE SCALE GENOMIC DNA]</scope>
    <source>
        <strain evidence="8 9">DSM 18839</strain>
    </source>
</reference>
<name>A0A8G2BLE0_9PROT</name>
<dbReference type="OrthoDB" id="9785276at2"/>
<evidence type="ECO:0000259" key="7">
    <source>
        <dbReference type="PROSITE" id="PS00624"/>
    </source>
</evidence>
<accession>A0A8G2BLE0</accession>
<evidence type="ECO:0000313" key="8">
    <source>
        <dbReference type="EMBL" id="SDG03888.1"/>
    </source>
</evidence>
<comment type="caution">
    <text evidence="8">The sequence shown here is derived from an EMBL/GenBank/DDBJ whole genome shotgun (WGS) entry which is preliminary data.</text>
</comment>
<dbReference type="SUPFAM" id="SSF51905">
    <property type="entry name" value="FAD/NAD(P)-binding domain"/>
    <property type="match status" value="1"/>
</dbReference>
<dbReference type="GO" id="GO:0016614">
    <property type="term" value="F:oxidoreductase activity, acting on CH-OH group of donors"/>
    <property type="evidence" value="ECO:0007669"/>
    <property type="project" value="InterPro"/>
</dbReference>
<proteinExistence type="inferred from homology"/>
<protein>
    <submittedName>
        <fullName evidence="8">Choline dehydrogenase</fullName>
    </submittedName>
</protein>
<dbReference type="NCBIfam" id="NF002550">
    <property type="entry name" value="PRK02106.1"/>
    <property type="match status" value="1"/>
</dbReference>
<dbReference type="SUPFAM" id="SSF54373">
    <property type="entry name" value="FAD-linked reductases, C-terminal domain"/>
    <property type="match status" value="1"/>
</dbReference>
<evidence type="ECO:0000256" key="2">
    <source>
        <dbReference type="ARBA" id="ARBA00010790"/>
    </source>
</evidence>
<dbReference type="PANTHER" id="PTHR11552">
    <property type="entry name" value="GLUCOSE-METHANOL-CHOLINE GMC OXIDOREDUCTASE"/>
    <property type="match status" value="1"/>
</dbReference>
<dbReference type="Gene3D" id="3.30.560.10">
    <property type="entry name" value="Glucose Oxidase, domain 3"/>
    <property type="match status" value="1"/>
</dbReference>
<evidence type="ECO:0000313" key="9">
    <source>
        <dbReference type="Proteomes" id="UP000198615"/>
    </source>
</evidence>
<evidence type="ECO:0000256" key="4">
    <source>
        <dbReference type="ARBA" id="ARBA00022827"/>
    </source>
</evidence>
<dbReference type="Pfam" id="PF05199">
    <property type="entry name" value="GMC_oxred_C"/>
    <property type="match status" value="1"/>
</dbReference>
<comment type="cofactor">
    <cofactor evidence="1">
        <name>FAD</name>
        <dbReference type="ChEBI" id="CHEBI:57692"/>
    </cofactor>
</comment>
<dbReference type="InterPro" id="IPR000172">
    <property type="entry name" value="GMC_OxRdtase_N"/>
</dbReference>
<comment type="similarity">
    <text evidence="2 5">Belongs to the GMC oxidoreductase family.</text>
</comment>
<gene>
    <name evidence="8" type="ORF">SAMN05660686_03154</name>
</gene>
<evidence type="ECO:0000256" key="5">
    <source>
        <dbReference type="RuleBase" id="RU003968"/>
    </source>
</evidence>
<dbReference type="InterPro" id="IPR036188">
    <property type="entry name" value="FAD/NAD-bd_sf"/>
</dbReference>
<organism evidence="8 9">
    <name type="scientific">Thalassobaculum litoreum DSM 18839</name>
    <dbReference type="NCBI Taxonomy" id="1123362"/>
    <lineage>
        <taxon>Bacteria</taxon>
        <taxon>Pseudomonadati</taxon>
        <taxon>Pseudomonadota</taxon>
        <taxon>Alphaproteobacteria</taxon>
        <taxon>Rhodospirillales</taxon>
        <taxon>Thalassobaculaceae</taxon>
        <taxon>Thalassobaculum</taxon>
    </lineage>
</organism>
<dbReference type="Proteomes" id="UP000198615">
    <property type="component" value="Unassembled WGS sequence"/>
</dbReference>
<dbReference type="GO" id="GO:0050660">
    <property type="term" value="F:flavin adenine dinucleotide binding"/>
    <property type="evidence" value="ECO:0007669"/>
    <property type="project" value="InterPro"/>
</dbReference>
<dbReference type="RefSeq" id="WP_093151651.1">
    <property type="nucleotide sequence ID" value="NZ_FNBW01000009.1"/>
</dbReference>